<dbReference type="Pfam" id="PF01765">
    <property type="entry name" value="RRF"/>
    <property type="match status" value="1"/>
</dbReference>
<dbReference type="Gene3D" id="1.10.132.20">
    <property type="entry name" value="Ribosome-recycling factor"/>
    <property type="match status" value="1"/>
</dbReference>
<reference evidence="4 5" key="1">
    <citation type="journal article" date="2019" name="Sci. Rep.">
        <title>Nanopore sequencing improves the draft genome of the human pathogenic amoeba Naegleria fowleri.</title>
        <authorList>
            <person name="Liechti N."/>
            <person name="Schurch N."/>
            <person name="Bruggmann R."/>
            <person name="Wittwer M."/>
        </authorList>
    </citation>
    <scope>NUCLEOTIDE SEQUENCE [LARGE SCALE GENOMIC DNA]</scope>
    <source>
        <strain evidence="4 5">ATCC 30894</strain>
    </source>
</reference>
<dbReference type="RefSeq" id="XP_044569174.1">
    <property type="nucleotide sequence ID" value="XM_044706922.1"/>
</dbReference>
<protein>
    <recommendedName>
        <fullName evidence="3">Ribosome recycling factor domain-containing protein</fullName>
    </recommendedName>
</protein>
<dbReference type="InterPro" id="IPR023584">
    <property type="entry name" value="Ribosome_recyc_fac_dom"/>
</dbReference>
<dbReference type="AlphaFoldDB" id="A0A6A5CB21"/>
<evidence type="ECO:0000259" key="3">
    <source>
        <dbReference type="Pfam" id="PF01765"/>
    </source>
</evidence>
<dbReference type="OMA" id="YVPIPKV"/>
<dbReference type="EMBL" id="VFQX01000002">
    <property type="protein sequence ID" value="KAF0984461.1"/>
    <property type="molecule type" value="Genomic_DNA"/>
</dbReference>
<dbReference type="FunFam" id="3.30.1360.40:FF:000001">
    <property type="entry name" value="Ribosome-recycling factor"/>
    <property type="match status" value="1"/>
</dbReference>
<dbReference type="GO" id="GO:0006412">
    <property type="term" value="P:translation"/>
    <property type="evidence" value="ECO:0007669"/>
    <property type="project" value="UniProtKB-KW"/>
</dbReference>
<proteinExistence type="inferred from homology"/>
<dbReference type="PANTHER" id="PTHR20982:SF3">
    <property type="entry name" value="MITOCHONDRIAL RIBOSOME RECYCLING FACTOR PSEUDO 1"/>
    <property type="match status" value="1"/>
</dbReference>
<keyword evidence="5" id="KW-1185">Reference proteome</keyword>
<dbReference type="GeneID" id="68107578"/>
<dbReference type="InterPro" id="IPR036191">
    <property type="entry name" value="RRF_sf"/>
</dbReference>
<dbReference type="Gene3D" id="3.30.1360.40">
    <property type="match status" value="1"/>
</dbReference>
<accession>A0A6A5CB21</accession>
<dbReference type="PANTHER" id="PTHR20982">
    <property type="entry name" value="RIBOSOME RECYCLING FACTOR"/>
    <property type="match status" value="1"/>
</dbReference>
<keyword evidence="2" id="KW-0648">Protein biosynthesis</keyword>
<dbReference type="InterPro" id="IPR002661">
    <property type="entry name" value="Ribosome_recyc_fac"/>
</dbReference>
<dbReference type="VEuPathDB" id="AmoebaDB:NF0005130"/>
<evidence type="ECO:0000256" key="1">
    <source>
        <dbReference type="ARBA" id="ARBA00005912"/>
    </source>
</evidence>
<dbReference type="Proteomes" id="UP000444721">
    <property type="component" value="Unassembled WGS sequence"/>
</dbReference>
<evidence type="ECO:0000256" key="2">
    <source>
        <dbReference type="ARBA" id="ARBA00022917"/>
    </source>
</evidence>
<dbReference type="VEuPathDB" id="AmoebaDB:NfTy_000600"/>
<dbReference type="GO" id="GO:0005739">
    <property type="term" value="C:mitochondrion"/>
    <property type="evidence" value="ECO:0007669"/>
    <property type="project" value="TreeGrafter"/>
</dbReference>
<evidence type="ECO:0000313" key="4">
    <source>
        <dbReference type="EMBL" id="KAF0984461.1"/>
    </source>
</evidence>
<organism evidence="4 5">
    <name type="scientific">Naegleria fowleri</name>
    <name type="common">Brain eating amoeba</name>
    <dbReference type="NCBI Taxonomy" id="5763"/>
    <lineage>
        <taxon>Eukaryota</taxon>
        <taxon>Discoba</taxon>
        <taxon>Heterolobosea</taxon>
        <taxon>Tetramitia</taxon>
        <taxon>Eutetramitia</taxon>
        <taxon>Vahlkampfiidae</taxon>
        <taxon>Naegleria</taxon>
    </lineage>
</organism>
<dbReference type="GO" id="GO:0043023">
    <property type="term" value="F:ribosomal large subunit binding"/>
    <property type="evidence" value="ECO:0007669"/>
    <property type="project" value="TreeGrafter"/>
</dbReference>
<name>A0A6A5CB21_NAEFO</name>
<gene>
    <name evidence="4" type="ORF">FDP41_000360</name>
</gene>
<sequence>MLSASRTQILMRGRLGMARTLLGSKTLFIHSNDSPSSSSSLLSFNSSKTCLLLSSHVSVMNSNQTCNYAGKTPPKSTKVVAKSDGFITDAIDYKDICDKMDKIVQASQKQLAELRSSAGANPSMVENVMITLNDESKRPLKSLASIVVKNPKCLALNVFDKTTTGAIVKSILAENMGLNPQQINENSIDIPIPKMTKEMRETVLKNVKKVAETFKEKIRDIRRSAMSKLKGQKEGASKDDIFHDEQVLQKVTEDMIAKIDVLVDQKEKELMKESK</sequence>
<feature type="domain" description="Ribosome recycling factor" evidence="3">
    <location>
        <begin position="108"/>
        <end position="271"/>
    </location>
</feature>
<dbReference type="VEuPathDB" id="AmoebaDB:FDP41_000360"/>
<dbReference type="OrthoDB" id="407355at2759"/>
<comment type="caution">
    <text evidence="4">The sequence shown here is derived from an EMBL/GenBank/DDBJ whole genome shotgun (WGS) entry which is preliminary data.</text>
</comment>
<dbReference type="SUPFAM" id="SSF55194">
    <property type="entry name" value="Ribosome recycling factor, RRF"/>
    <property type="match status" value="1"/>
</dbReference>
<evidence type="ECO:0000313" key="5">
    <source>
        <dbReference type="Proteomes" id="UP000444721"/>
    </source>
</evidence>
<comment type="similarity">
    <text evidence="1">Belongs to the RRF family.</text>
</comment>